<feature type="region of interest" description="Disordered" evidence="1">
    <location>
        <begin position="1"/>
        <end position="20"/>
    </location>
</feature>
<evidence type="ECO:0000256" key="1">
    <source>
        <dbReference type="SAM" id="MobiDB-lite"/>
    </source>
</evidence>
<feature type="compositionally biased region" description="Polar residues" evidence="1">
    <location>
        <begin position="11"/>
        <end position="20"/>
    </location>
</feature>
<name>A0A8H7FCQ1_AGABI</name>
<evidence type="ECO:0008006" key="4">
    <source>
        <dbReference type="Google" id="ProtNLM"/>
    </source>
</evidence>
<gene>
    <name evidence="2" type="ORF">Agabi119p4_1193</name>
</gene>
<dbReference type="Proteomes" id="UP000629468">
    <property type="component" value="Unassembled WGS sequence"/>
</dbReference>
<proteinExistence type="predicted"/>
<dbReference type="AlphaFoldDB" id="A0A8H7FCQ1"/>
<organism evidence="2 3">
    <name type="scientific">Agaricus bisporus var. burnettii</name>
    <dbReference type="NCBI Taxonomy" id="192524"/>
    <lineage>
        <taxon>Eukaryota</taxon>
        <taxon>Fungi</taxon>
        <taxon>Dikarya</taxon>
        <taxon>Basidiomycota</taxon>
        <taxon>Agaricomycotina</taxon>
        <taxon>Agaricomycetes</taxon>
        <taxon>Agaricomycetidae</taxon>
        <taxon>Agaricales</taxon>
        <taxon>Agaricineae</taxon>
        <taxon>Agaricaceae</taxon>
        <taxon>Agaricus</taxon>
    </lineage>
</organism>
<comment type="caution">
    <text evidence="2">The sequence shown here is derived from an EMBL/GenBank/DDBJ whole genome shotgun (WGS) entry which is preliminary data.</text>
</comment>
<dbReference type="PANTHER" id="PTHR33096">
    <property type="entry name" value="CXC2 DOMAIN-CONTAINING PROTEIN"/>
    <property type="match status" value="1"/>
</dbReference>
<dbReference type="EMBL" id="JABXXO010000001">
    <property type="protein sequence ID" value="KAF7785028.1"/>
    <property type="molecule type" value="Genomic_DNA"/>
</dbReference>
<sequence length="996" mass="114248">MLPKPPRKQRTTASSNRAAHVTTVRTPFGNSSQVKQYDAKALREEYDQEMYKARQRRVVLDERMKEETARFRRLSGTGDSDATYGDNDIAPTFPLEPEDVLSGNVPLSISHAGGELLSILLDEGSGQNQSYAEWRTRRDHVENRNKAFKLQLPFIVQAYLEWDVSLGEAGLEGASPRFTQSQQGIRLRVMDMFRTRVEQTDIVDGPEGVPASFVRHGLFPCAPIRPTLAVSTRLLEFYHNTHLRCPHLSMQSFVQGLCDTHKIEFHPYLSTQFSICYDLFLQVRNTIASKVQQYLGRDSPDWRLKNACPACTYRLKEEDSMVYTMLVTMDGNDSLKRVIRKNVYENPDNEDGEATTVVTETLDTRRVVGDYYLDRETVDRWARDRVMEAICDGGVDADNPCAARWTNMANEITARMWGVFDETGIFLALCRHGFVLLVADMVRSGELAKYPLAVVDKLLAAFGAGLGVGYDIGCRFGATLARSGLGDQVREMRLKTLVGAFHGHAHNRLCQLSNLATYVEGLGLEDLEGCERFFSKSNALASSVRYASVFHRRQHVEEYIKHLDVTETSQNLSEFLVNNYKQALQIIAGEKDLYDAMRRAGITDAGVFHGWLKEEREYLRGRSKEPEVETLHIDYYRALVKLNSLEEDIRMQQSTFIAYQPPGTSRDTANPGKRPRQNQTHGLRLMHAREQFGKALDKVQDLERILEILPGERWIPGSTQWDRAAMLFTHKHYQRCLDELESLVVSRLFELTKMNMSQTGYKLRKHIGNALRQRSQAIRNAIDRYNSAAAELNPPREKLTWDKVVDYAFLTDFSLLRDCREDITQRPWARPHSRVLMDQYFKIIRAREEIKRVNIEIRRVITYLHDEDCYLRLMEEKAYQSDSLIAHQIRHLRLKTMRFKDLHMRRFLKLAGSPNFSGSVIPGQSLDRTRHIDRGIDHDGSDINIPTSTFDVQGLDEQDISEEDLEESEARQLQEIDQRYSLLSTIVNMESASAMK</sequence>
<dbReference type="InterPro" id="IPR040521">
    <property type="entry name" value="KDZ"/>
</dbReference>
<evidence type="ECO:0000313" key="2">
    <source>
        <dbReference type="EMBL" id="KAF7785028.1"/>
    </source>
</evidence>
<evidence type="ECO:0000313" key="3">
    <source>
        <dbReference type="Proteomes" id="UP000629468"/>
    </source>
</evidence>
<protein>
    <recommendedName>
        <fullName evidence="4">CxC1-like cysteine cluster associated with KDZ transposases domain-containing protein</fullName>
    </recommendedName>
</protein>
<dbReference type="Pfam" id="PF18758">
    <property type="entry name" value="KDZ"/>
    <property type="match status" value="1"/>
</dbReference>
<feature type="compositionally biased region" description="Basic residues" evidence="1">
    <location>
        <begin position="1"/>
        <end position="10"/>
    </location>
</feature>
<accession>A0A8H7FCQ1</accession>
<dbReference type="PANTHER" id="PTHR33096:SF1">
    <property type="entry name" value="CXC1-LIKE CYSTEINE CLUSTER ASSOCIATED WITH KDZ TRANSPOSASES DOMAIN-CONTAINING PROTEIN"/>
    <property type="match status" value="1"/>
</dbReference>
<feature type="region of interest" description="Disordered" evidence="1">
    <location>
        <begin position="660"/>
        <end position="679"/>
    </location>
</feature>
<reference evidence="2 3" key="1">
    <citation type="journal article" name="Sci. Rep.">
        <title>Telomere-to-telomere assembled and centromere annotated genomes of the two main subspecies of the button mushroom Agaricus bisporus reveal especially polymorphic chromosome ends.</title>
        <authorList>
            <person name="Sonnenberg A.S.M."/>
            <person name="Sedaghat-Telgerd N."/>
            <person name="Lavrijssen B."/>
            <person name="Ohm R.A."/>
            <person name="Hendrickx P.M."/>
            <person name="Scholtmeijer K."/>
            <person name="Baars J.J.P."/>
            <person name="van Peer A."/>
        </authorList>
    </citation>
    <scope>NUCLEOTIDE SEQUENCE [LARGE SCALE GENOMIC DNA]</scope>
    <source>
        <strain evidence="2 3">H119_p4</strain>
    </source>
</reference>